<keyword evidence="4 6" id="KW-1133">Transmembrane helix</keyword>
<dbReference type="InterPro" id="IPR052159">
    <property type="entry name" value="Competence_DNA_uptake"/>
</dbReference>
<dbReference type="EMBL" id="BAAAKW010000001">
    <property type="protein sequence ID" value="GAA1205418.1"/>
    <property type="molecule type" value="Genomic_DNA"/>
</dbReference>
<feature type="transmembrane region" description="Helical" evidence="6">
    <location>
        <begin position="249"/>
        <end position="269"/>
    </location>
</feature>
<organism evidence="8 9">
    <name type="scientific">Rhodoglobus aureus</name>
    <dbReference type="NCBI Taxonomy" id="191497"/>
    <lineage>
        <taxon>Bacteria</taxon>
        <taxon>Bacillati</taxon>
        <taxon>Actinomycetota</taxon>
        <taxon>Actinomycetes</taxon>
        <taxon>Micrococcales</taxon>
        <taxon>Microbacteriaceae</taxon>
        <taxon>Rhodoglobus</taxon>
    </lineage>
</organism>
<feature type="transmembrane region" description="Helical" evidence="6">
    <location>
        <begin position="299"/>
        <end position="315"/>
    </location>
</feature>
<comment type="subcellular location">
    <subcellularLocation>
        <location evidence="1">Cell membrane</location>
        <topology evidence="1">Multi-pass membrane protein</topology>
    </subcellularLocation>
</comment>
<keyword evidence="2" id="KW-1003">Cell membrane</keyword>
<dbReference type="PANTHER" id="PTHR30619:SF1">
    <property type="entry name" value="RECOMBINATION PROTEIN 2"/>
    <property type="match status" value="1"/>
</dbReference>
<dbReference type="InterPro" id="IPR035681">
    <property type="entry name" value="ComA-like_MBL"/>
</dbReference>
<dbReference type="InterPro" id="IPR036866">
    <property type="entry name" value="RibonucZ/Hydroxyglut_hydro"/>
</dbReference>
<dbReference type="NCBIfam" id="TIGR00360">
    <property type="entry name" value="ComEC_N-term"/>
    <property type="match status" value="1"/>
</dbReference>
<keyword evidence="3 6" id="KW-0812">Transmembrane</keyword>
<sequence length="784" mass="81570">MSLDLRLSVPVAVAWLVAVLLIGVPQWAVASAVVLWLSAGVTTAAALVSRRQLLASFGLACALAALCSTAVALHADLRQPEALSDLAARHVQVEVWGTTTSAVRADLEYFQAQLSSVIVDGQSVPLSSPALVFHDSDRFGVKGTNGSEMEPEGDEWGIGVEFSVVATLTATEPGDGRAVLVFASEDAQWRADPAESIEWANQLRRTFATAAQVLPGGGGQLIGGLAIGDTSAVNEELDAAMKTSSLSHLTAVSGANCAIVVGLIMALGGRLGAHRVLRIALSVLVLLAFVVVVTPDPSVLRAALMATLVLIALGSGRPIRGMAVLSLAAISLLVFDPWLSRNFAFALSVFATAGLLLFAEPLAQLLDRWLPRWLSLVVAVPLAAQLACQPVLLLLQPTLPTYGVLANVLAAPAAPVATVVGLAACVALTVFPPLGIGLIWIAWLPSAWVAAVATFFANAPGTRIPWWEGWVGVVALSIITVLLLAALVMKQPWRRRALSVLVVVTALAGAAAAGLGVSAALSWPKDWQFAQCDVGQGDAVVVRSGERTALIDTGPDPERLDVCLTRLGVDRIDLLVLTHFDHDHVGGAEAVLGRADTVLVGPTASAQDVALLDAFEAAGAQVLPASTGDRGSLGELRWSVLWPGERLAGIDPGNDASVILEFLPRPDCERQCLSSVFLGDLGESAQARLVGEHKLSRVDVVKVSHHGSADQYPPLYAALNATVGLVGVGAENGYGHPTADALGMLAEAGILAMRSDTDGLVLVSPATRPGAVRLWSERHVGGQG</sequence>
<feature type="transmembrane region" description="Helical" evidence="6">
    <location>
        <begin position="373"/>
        <end position="392"/>
    </location>
</feature>
<dbReference type="Pfam" id="PF03772">
    <property type="entry name" value="Competence"/>
    <property type="match status" value="1"/>
</dbReference>
<proteinExistence type="predicted"/>
<evidence type="ECO:0000256" key="2">
    <source>
        <dbReference type="ARBA" id="ARBA00022475"/>
    </source>
</evidence>
<dbReference type="SMART" id="SM00849">
    <property type="entry name" value="Lactamase_B"/>
    <property type="match status" value="1"/>
</dbReference>
<dbReference type="Pfam" id="PF00753">
    <property type="entry name" value="Lactamase_B"/>
    <property type="match status" value="1"/>
</dbReference>
<dbReference type="InterPro" id="IPR004477">
    <property type="entry name" value="ComEC_N"/>
</dbReference>
<protein>
    <submittedName>
        <fullName evidence="8">ComEC/Rec2 family competence protein</fullName>
    </submittedName>
</protein>
<keyword evidence="9" id="KW-1185">Reference proteome</keyword>
<dbReference type="CDD" id="cd07731">
    <property type="entry name" value="ComA-like_MBL-fold"/>
    <property type="match status" value="1"/>
</dbReference>
<evidence type="ECO:0000256" key="4">
    <source>
        <dbReference type="ARBA" id="ARBA00022989"/>
    </source>
</evidence>
<feature type="transmembrane region" description="Helical" evidence="6">
    <location>
        <begin position="500"/>
        <end position="523"/>
    </location>
</feature>
<reference evidence="8 9" key="1">
    <citation type="journal article" date="2019" name="Int. J. Syst. Evol. Microbiol.">
        <title>The Global Catalogue of Microorganisms (GCM) 10K type strain sequencing project: providing services to taxonomists for standard genome sequencing and annotation.</title>
        <authorList>
            <consortium name="The Broad Institute Genomics Platform"/>
            <consortium name="The Broad Institute Genome Sequencing Center for Infectious Disease"/>
            <person name="Wu L."/>
            <person name="Ma J."/>
        </authorList>
    </citation>
    <scope>NUCLEOTIDE SEQUENCE [LARGE SCALE GENOMIC DNA]</scope>
    <source>
        <strain evidence="8 9">JCM 12762</strain>
    </source>
</reference>
<evidence type="ECO:0000256" key="1">
    <source>
        <dbReference type="ARBA" id="ARBA00004651"/>
    </source>
</evidence>
<feature type="domain" description="Metallo-beta-lactamase" evidence="7">
    <location>
        <begin position="536"/>
        <end position="693"/>
    </location>
</feature>
<dbReference type="RefSeq" id="WP_343922146.1">
    <property type="nucleotide sequence ID" value="NZ_BAAAKW010000001.1"/>
</dbReference>
<feature type="transmembrane region" description="Helical" evidence="6">
    <location>
        <begin position="404"/>
        <end position="431"/>
    </location>
</feature>
<feature type="transmembrane region" description="Helical" evidence="6">
    <location>
        <begin position="322"/>
        <end position="339"/>
    </location>
</feature>
<dbReference type="Gene3D" id="3.60.15.10">
    <property type="entry name" value="Ribonuclease Z/Hydroxyacylglutathione hydrolase-like"/>
    <property type="match status" value="1"/>
</dbReference>
<dbReference type="PANTHER" id="PTHR30619">
    <property type="entry name" value="DNA INTERNALIZATION/COMPETENCE PROTEIN COMEC/REC2"/>
    <property type="match status" value="1"/>
</dbReference>
<feature type="transmembrane region" description="Helical" evidence="6">
    <location>
        <begin position="276"/>
        <end position="293"/>
    </location>
</feature>
<evidence type="ECO:0000313" key="8">
    <source>
        <dbReference type="EMBL" id="GAA1205418.1"/>
    </source>
</evidence>
<feature type="transmembrane region" description="Helical" evidence="6">
    <location>
        <begin position="345"/>
        <end position="366"/>
    </location>
</feature>
<name>A0ABN1VFB2_9MICO</name>
<dbReference type="InterPro" id="IPR001279">
    <property type="entry name" value="Metallo-B-lactamas"/>
</dbReference>
<evidence type="ECO:0000256" key="6">
    <source>
        <dbReference type="SAM" id="Phobius"/>
    </source>
</evidence>
<feature type="transmembrane region" description="Helical" evidence="6">
    <location>
        <begin position="53"/>
        <end position="75"/>
    </location>
</feature>
<dbReference type="Proteomes" id="UP001500943">
    <property type="component" value="Unassembled WGS sequence"/>
</dbReference>
<evidence type="ECO:0000256" key="5">
    <source>
        <dbReference type="ARBA" id="ARBA00023136"/>
    </source>
</evidence>
<comment type="caution">
    <text evidence="8">The sequence shown here is derived from an EMBL/GenBank/DDBJ whole genome shotgun (WGS) entry which is preliminary data.</text>
</comment>
<keyword evidence="5 6" id="KW-0472">Membrane</keyword>
<evidence type="ECO:0000313" key="9">
    <source>
        <dbReference type="Proteomes" id="UP001500943"/>
    </source>
</evidence>
<evidence type="ECO:0000256" key="3">
    <source>
        <dbReference type="ARBA" id="ARBA00022692"/>
    </source>
</evidence>
<accession>A0ABN1VFB2</accession>
<feature type="transmembrane region" description="Helical" evidence="6">
    <location>
        <begin position="469"/>
        <end position="488"/>
    </location>
</feature>
<feature type="transmembrane region" description="Helical" evidence="6">
    <location>
        <begin position="12"/>
        <end position="41"/>
    </location>
</feature>
<dbReference type="SUPFAM" id="SSF56281">
    <property type="entry name" value="Metallo-hydrolase/oxidoreductase"/>
    <property type="match status" value="1"/>
</dbReference>
<feature type="transmembrane region" description="Helical" evidence="6">
    <location>
        <begin position="438"/>
        <end position="457"/>
    </location>
</feature>
<gene>
    <name evidence="8" type="ORF">GCM10009655_00530</name>
</gene>
<evidence type="ECO:0000259" key="7">
    <source>
        <dbReference type="SMART" id="SM00849"/>
    </source>
</evidence>